<evidence type="ECO:0000256" key="5">
    <source>
        <dbReference type="ARBA" id="ARBA00022989"/>
    </source>
</evidence>
<dbReference type="Proteomes" id="UP000192783">
    <property type="component" value="Unassembled WGS sequence"/>
</dbReference>
<dbReference type="GO" id="GO:0005886">
    <property type="term" value="C:plasma membrane"/>
    <property type="evidence" value="ECO:0007669"/>
    <property type="project" value="UniProtKB-SubCell"/>
</dbReference>
<dbReference type="PANTHER" id="PTHR30012">
    <property type="entry name" value="GENERAL SECRETION PATHWAY PROTEIN"/>
    <property type="match status" value="1"/>
</dbReference>
<feature type="domain" description="Type II secretion system protein GspF" evidence="8">
    <location>
        <begin position="66"/>
        <end position="189"/>
    </location>
</feature>
<dbReference type="InterPro" id="IPR042094">
    <property type="entry name" value="T2SS_GspF_sf"/>
</dbReference>
<evidence type="ECO:0000256" key="4">
    <source>
        <dbReference type="ARBA" id="ARBA00022692"/>
    </source>
</evidence>
<dbReference type="RefSeq" id="WP_170920302.1">
    <property type="nucleotide sequence ID" value="NZ_FWXF01000002.1"/>
</dbReference>
<dbReference type="Pfam" id="PF00482">
    <property type="entry name" value="T2SSF"/>
    <property type="match status" value="2"/>
</dbReference>
<dbReference type="InterPro" id="IPR018076">
    <property type="entry name" value="T2SS_GspF_dom"/>
</dbReference>
<protein>
    <submittedName>
        <fullName evidence="9">Type IV pilus assembly protein PilC</fullName>
    </submittedName>
</protein>
<name>A0A1W1X6E1_9BACT</name>
<accession>A0A1W1X6E1</accession>
<organism evidence="9 10">
    <name type="scientific">Desulfacinum hydrothermale DSM 13146</name>
    <dbReference type="NCBI Taxonomy" id="1121390"/>
    <lineage>
        <taxon>Bacteria</taxon>
        <taxon>Pseudomonadati</taxon>
        <taxon>Thermodesulfobacteriota</taxon>
        <taxon>Syntrophobacteria</taxon>
        <taxon>Syntrophobacterales</taxon>
        <taxon>Syntrophobacteraceae</taxon>
        <taxon>Desulfacinum</taxon>
    </lineage>
</organism>
<reference evidence="9 10" key="1">
    <citation type="submission" date="2017-04" db="EMBL/GenBank/DDBJ databases">
        <authorList>
            <person name="Afonso C.L."/>
            <person name="Miller P.J."/>
            <person name="Scott M.A."/>
            <person name="Spackman E."/>
            <person name="Goraichik I."/>
            <person name="Dimitrov K.M."/>
            <person name="Suarez D.L."/>
            <person name="Swayne D.E."/>
        </authorList>
    </citation>
    <scope>NUCLEOTIDE SEQUENCE [LARGE SCALE GENOMIC DNA]</scope>
    <source>
        <strain evidence="9 10">DSM 13146</strain>
    </source>
</reference>
<dbReference type="PANTHER" id="PTHR30012:SF0">
    <property type="entry name" value="TYPE II SECRETION SYSTEM PROTEIN F-RELATED"/>
    <property type="match status" value="1"/>
</dbReference>
<feature type="domain" description="Type II secretion system protein GspF" evidence="8">
    <location>
        <begin position="270"/>
        <end position="392"/>
    </location>
</feature>
<evidence type="ECO:0000313" key="10">
    <source>
        <dbReference type="Proteomes" id="UP000192783"/>
    </source>
</evidence>
<evidence type="ECO:0000259" key="8">
    <source>
        <dbReference type="Pfam" id="PF00482"/>
    </source>
</evidence>
<evidence type="ECO:0000256" key="1">
    <source>
        <dbReference type="ARBA" id="ARBA00004651"/>
    </source>
</evidence>
<evidence type="ECO:0000256" key="7">
    <source>
        <dbReference type="SAM" id="Phobius"/>
    </source>
</evidence>
<feature type="transmembrane region" description="Helical" evidence="7">
    <location>
        <begin position="208"/>
        <end position="238"/>
    </location>
</feature>
<dbReference type="EMBL" id="FWXF01000002">
    <property type="protein sequence ID" value="SMC19031.1"/>
    <property type="molecule type" value="Genomic_DNA"/>
</dbReference>
<keyword evidence="5 7" id="KW-1133">Transmembrane helix</keyword>
<proteinExistence type="inferred from homology"/>
<keyword evidence="10" id="KW-1185">Reference proteome</keyword>
<dbReference type="Gene3D" id="1.20.81.30">
    <property type="entry name" value="Type II secretion system (T2SS), domain F"/>
    <property type="match status" value="2"/>
</dbReference>
<keyword evidence="4 7" id="KW-0812">Transmembrane</keyword>
<gene>
    <name evidence="9" type="ORF">SAMN02746041_00603</name>
</gene>
<dbReference type="AlphaFoldDB" id="A0A1W1X6E1"/>
<feature type="transmembrane region" description="Helical" evidence="7">
    <location>
        <begin position="165"/>
        <end position="188"/>
    </location>
</feature>
<dbReference type="InterPro" id="IPR003004">
    <property type="entry name" value="GspF/PilC"/>
</dbReference>
<comment type="similarity">
    <text evidence="2">Belongs to the GSP F family.</text>
</comment>
<sequence length="403" mass="44829">MPHFKYLAVDDHGRTTKGTIFAEDEWEAEARLERMALAVVRVVPARHREMPAFLARRVSLSELAHFYDRLSDSLGVGLPLATILEENSRNLRHPTLQRVLRSLRLQVEEGNTLAQAMEHHGAIFDSFQRSIVRMGELSGTLPRTLRQLADFLEWQAEQKAQVRRALVYPLVVLGVVFVVAIVWIGYVLPQVSAFLQDMDIPLPAATRFILNASAFLGSWWPLILGLLTAAAVGLAVWVRTETGKLIVSRLSLRIPVLGPLILKLAMCRLCTHFSLMLEAGMSVETIFETLCGGALGNRFLEKDLGRAHREVVAGRTLHEALSAKNIYPDLVLAAFRTGELTGNLSEALERLGQYYDKDVRRDVKALTALFEPASLILLGGTFGAVLLAILLPLYDVFSRIQGF</sequence>
<keyword evidence="3" id="KW-1003">Cell membrane</keyword>
<evidence type="ECO:0000313" key="9">
    <source>
        <dbReference type="EMBL" id="SMC19031.1"/>
    </source>
</evidence>
<comment type="subcellular location">
    <subcellularLocation>
        <location evidence="1">Cell membrane</location>
        <topology evidence="1">Multi-pass membrane protein</topology>
    </subcellularLocation>
</comment>
<evidence type="ECO:0000256" key="3">
    <source>
        <dbReference type="ARBA" id="ARBA00022475"/>
    </source>
</evidence>
<evidence type="ECO:0000256" key="2">
    <source>
        <dbReference type="ARBA" id="ARBA00005745"/>
    </source>
</evidence>
<feature type="transmembrane region" description="Helical" evidence="7">
    <location>
        <begin position="373"/>
        <end position="394"/>
    </location>
</feature>
<dbReference type="STRING" id="1121390.SAMN02746041_00603"/>
<keyword evidence="6 7" id="KW-0472">Membrane</keyword>
<evidence type="ECO:0000256" key="6">
    <source>
        <dbReference type="ARBA" id="ARBA00023136"/>
    </source>
</evidence>